<dbReference type="RefSeq" id="WP_142820004.1">
    <property type="nucleotide sequence ID" value="NZ_CP035503.1"/>
</dbReference>
<keyword evidence="2 4" id="KW-0456">Lyase</keyword>
<evidence type="ECO:0000313" key="4">
    <source>
        <dbReference type="EMBL" id="QDL38564.1"/>
    </source>
</evidence>
<evidence type="ECO:0000313" key="5">
    <source>
        <dbReference type="Proteomes" id="UP000316798"/>
    </source>
</evidence>
<dbReference type="OrthoDB" id="9148881at2"/>
<dbReference type="PANTHER" id="PTHR11941">
    <property type="entry name" value="ENOYL-COA HYDRATASE-RELATED"/>
    <property type="match status" value="1"/>
</dbReference>
<dbReference type="AlphaFoldDB" id="A0A515DDS9"/>
<dbReference type="NCBIfam" id="NF004781">
    <property type="entry name" value="PRK06127.1"/>
    <property type="match status" value="1"/>
</dbReference>
<accession>A0A515DDS9</accession>
<dbReference type="SUPFAM" id="SSF52096">
    <property type="entry name" value="ClpP/crotonase"/>
    <property type="match status" value="1"/>
</dbReference>
<dbReference type="PROSITE" id="PS00166">
    <property type="entry name" value="ENOYL_COA_HYDRATASE"/>
    <property type="match status" value="1"/>
</dbReference>
<proteinExistence type="inferred from homology"/>
<sequence>MEIGKTLEDTMCVVDRHADGKLLAGRIDRIGVVLFNQPEKRNALNLAMWNGVCDVLDAFAADGEVRAVVYAGAGGEAFASGADISEFASKRNSADANLEYTRITGRGRDKMRDFPKPTLACVQGYCLGGGLNVALQADLRVASRDSVFGIPAARMGIAYGIEPMEKLVSLVGPARAHLLLYTARRFTGEEALAMGLVEVLAAEDVVTETLKLAAAIAENAPLSLQASRFAIQQVLKPPAERNHDHMAELTRRCMDSADYREGRAAFAEKRKPRFTGA</sequence>
<comment type="similarity">
    <text evidence="1 3">Belongs to the enoyl-CoA hydratase/isomerase family.</text>
</comment>
<dbReference type="Gene3D" id="1.10.12.10">
    <property type="entry name" value="Lyase 2-enoyl-coa Hydratase, Chain A, domain 2"/>
    <property type="match status" value="1"/>
</dbReference>
<evidence type="ECO:0000256" key="2">
    <source>
        <dbReference type="ARBA" id="ARBA00023239"/>
    </source>
</evidence>
<evidence type="ECO:0000256" key="1">
    <source>
        <dbReference type="ARBA" id="ARBA00005254"/>
    </source>
</evidence>
<dbReference type="CDD" id="cd06558">
    <property type="entry name" value="crotonase-like"/>
    <property type="match status" value="1"/>
</dbReference>
<dbReference type="Proteomes" id="UP000316798">
    <property type="component" value="Chromosome"/>
</dbReference>
<dbReference type="EMBL" id="CP035503">
    <property type="protein sequence ID" value="QDL38564.1"/>
    <property type="molecule type" value="Genomic_DNA"/>
</dbReference>
<name>A0A515DDS9_9BURK</name>
<dbReference type="PANTHER" id="PTHR11941:SF54">
    <property type="entry name" value="ENOYL-COA HYDRATASE, MITOCHONDRIAL"/>
    <property type="match status" value="1"/>
</dbReference>
<reference evidence="4 5" key="1">
    <citation type="submission" date="2019-01" db="EMBL/GenBank/DDBJ databases">
        <title>Genomic insights into a novel species Rhodoferax sp.</title>
        <authorList>
            <person name="Jin L."/>
        </authorList>
    </citation>
    <scope>NUCLEOTIDE SEQUENCE [LARGE SCALE GENOMIC DNA]</scope>
    <source>
        <strain evidence="4 5">CHu59-6-5</strain>
    </source>
</reference>
<dbReference type="Pfam" id="PF00378">
    <property type="entry name" value="ECH_1"/>
    <property type="match status" value="1"/>
</dbReference>
<gene>
    <name evidence="4" type="ORF">EUB48_15670</name>
</gene>
<dbReference type="InterPro" id="IPR001753">
    <property type="entry name" value="Enoyl-CoA_hydra/iso"/>
</dbReference>
<dbReference type="KEGG" id="rhf:EUB48_15670"/>
<dbReference type="InterPro" id="IPR014748">
    <property type="entry name" value="Enoyl-CoA_hydra_C"/>
</dbReference>
<evidence type="ECO:0000256" key="3">
    <source>
        <dbReference type="RuleBase" id="RU003707"/>
    </source>
</evidence>
<dbReference type="EC" id="4.2.1.17" evidence="4"/>
<dbReference type="GO" id="GO:0006635">
    <property type="term" value="P:fatty acid beta-oxidation"/>
    <property type="evidence" value="ECO:0007669"/>
    <property type="project" value="TreeGrafter"/>
</dbReference>
<protein>
    <submittedName>
        <fullName evidence="4">Enoyl-CoA hydratase</fullName>
        <ecNumber evidence="4">4.2.1.17</ecNumber>
    </submittedName>
</protein>
<dbReference type="InterPro" id="IPR029045">
    <property type="entry name" value="ClpP/crotonase-like_dom_sf"/>
</dbReference>
<dbReference type="InterPro" id="IPR018376">
    <property type="entry name" value="Enoyl-CoA_hyd/isom_CS"/>
</dbReference>
<dbReference type="Gene3D" id="3.90.226.10">
    <property type="entry name" value="2-enoyl-CoA Hydratase, Chain A, domain 1"/>
    <property type="match status" value="1"/>
</dbReference>
<keyword evidence="5" id="KW-1185">Reference proteome</keyword>
<dbReference type="GO" id="GO:0004300">
    <property type="term" value="F:enoyl-CoA hydratase activity"/>
    <property type="evidence" value="ECO:0007669"/>
    <property type="project" value="UniProtKB-EC"/>
</dbReference>
<organism evidence="4 5">
    <name type="scientific">Rhodoferax sediminis</name>
    <dbReference type="NCBI Taxonomy" id="2509614"/>
    <lineage>
        <taxon>Bacteria</taxon>
        <taxon>Pseudomonadati</taxon>
        <taxon>Pseudomonadota</taxon>
        <taxon>Betaproteobacteria</taxon>
        <taxon>Burkholderiales</taxon>
        <taxon>Comamonadaceae</taxon>
        <taxon>Rhodoferax</taxon>
    </lineage>
</organism>